<dbReference type="GO" id="GO:0006355">
    <property type="term" value="P:regulation of DNA-templated transcription"/>
    <property type="evidence" value="ECO:0007669"/>
    <property type="project" value="TreeGrafter"/>
</dbReference>
<dbReference type="Pfam" id="PF02791">
    <property type="entry name" value="DDT"/>
    <property type="match status" value="1"/>
</dbReference>
<evidence type="ECO:0000256" key="4">
    <source>
        <dbReference type="PROSITE-ProRule" id="PRU00475"/>
    </source>
</evidence>
<dbReference type="GO" id="GO:0008623">
    <property type="term" value="C:CHRAC"/>
    <property type="evidence" value="ECO:0007669"/>
    <property type="project" value="TreeGrafter"/>
</dbReference>
<dbReference type="PROSITE" id="PS51136">
    <property type="entry name" value="WAC"/>
    <property type="match status" value="1"/>
</dbReference>
<dbReference type="GO" id="GO:0031445">
    <property type="term" value="P:regulation of heterochromatin formation"/>
    <property type="evidence" value="ECO:0007669"/>
    <property type="project" value="TreeGrafter"/>
</dbReference>
<dbReference type="InterPro" id="IPR047171">
    <property type="entry name" value="BAZ1A"/>
</dbReference>
<feature type="compositionally biased region" description="Basic and acidic residues" evidence="5">
    <location>
        <begin position="351"/>
        <end position="365"/>
    </location>
</feature>
<evidence type="ECO:0000256" key="2">
    <source>
        <dbReference type="ARBA" id="ARBA00023054"/>
    </source>
</evidence>
<evidence type="ECO:0000313" key="9">
    <source>
        <dbReference type="Proteomes" id="UP000031036"/>
    </source>
</evidence>
<feature type="compositionally biased region" description="Basic and acidic residues" evidence="5">
    <location>
        <begin position="464"/>
        <end position="478"/>
    </location>
</feature>
<dbReference type="PROSITE" id="PS50827">
    <property type="entry name" value="DDT"/>
    <property type="match status" value="1"/>
</dbReference>
<dbReference type="STRING" id="6265.A0A0B2V989"/>
<dbReference type="PANTHER" id="PTHR46510:SF1">
    <property type="entry name" value="BROMODOMAIN ADJACENT TO ZINC FINGER DOMAIN PROTEIN 1A"/>
    <property type="match status" value="1"/>
</dbReference>
<organism evidence="8 9">
    <name type="scientific">Toxocara canis</name>
    <name type="common">Canine roundworm</name>
    <dbReference type="NCBI Taxonomy" id="6265"/>
    <lineage>
        <taxon>Eukaryota</taxon>
        <taxon>Metazoa</taxon>
        <taxon>Ecdysozoa</taxon>
        <taxon>Nematoda</taxon>
        <taxon>Chromadorea</taxon>
        <taxon>Rhabditida</taxon>
        <taxon>Spirurina</taxon>
        <taxon>Ascaridomorpha</taxon>
        <taxon>Ascaridoidea</taxon>
        <taxon>Toxocaridae</taxon>
        <taxon>Toxocara</taxon>
    </lineage>
</organism>
<protein>
    <submittedName>
        <fullName evidence="8">Bromodomain adjacent to zinc finger domain protein 1A</fullName>
    </submittedName>
</protein>
<evidence type="ECO:0000313" key="8">
    <source>
        <dbReference type="EMBL" id="KHN78088.1"/>
    </source>
</evidence>
<sequence>MPVLKRKEFQPEPWPPNLKPDDQVFYLPVTNEVFTTHEAFFQRQITLNSMVWSCARTGKSGLTYEEALESEKNAQEALETFPDYFGRPILYLVERLSLRGRLDDLVNDIYYFVKDRYFVGEEVIYTSGQRRKSARVLNVSFKGEDFTDALDSERTADSPKKPAACTKRGELHMGSAESYVYTVQIIDEGGAEEDAGVRENVTFSELSRTRTVSSRSKLKLFLKNSCQPNSERLTVKKTLLDEYGLEALSWNDVFGGPVAIFPHTPLMARGPPKGTPRMPRKVDGEVTASTPVEKVDKTKEAGEVGINDSLTDSSLTKKPRGRPKGSTNSQKRIASGEEATKTPKGTSKQSKKSEKLRKEIEKQQEELQSTFQQARRVGLESISRWEQEDRLLSADDISELKQAIRNAREQTKEAGEVGINDSLTDSSLTKKPRGRPKGSTNSQKRIASGEEATKTPKGTSKQSKKSEKLRKEIEKQQEELQSTFQQARRVGLESISRWEQEDRLLSADDISELKQAIRNAREQERERAREAKQREREALVEWKKPRDDVACDDLKELPILGSLHLPDWISEEEFGELLNVYQFFQTFSDILPIKEVRNTSRVTFSDVVKAVRSNDPRSAVFVELMHVLLMAKTERGNEEDGDEVDLNNKEELPMDTNTDLDSKVYGERIRRATRFHENVRLTHGVSPRHLPIDWMTISEVLRLSLLSSGYFTGTGTHRFRLFSRGAVHFFEDEGFVFAHSNPDVMETLEKKSVFDLKPSERLALLKVLIQQLSSYNKFRVLADERITALVDLKRELRTLRNWDMSQEKEAREALLVREYEAEQIEEHGEAVRADLPERPKPSRDSILLSNYLRMAREGLASRRDDKSAQVKQILLAGVAYTELDEGTVEEARSLQKELVKAKEDELISQIYDLHSNCGYYLGRDRAFRSYWVLDSLPLLLVENATCIDEMGLCFEATPLDKVDDQTKAGVVDEDKLRVKLLGCTNNDECPVHAIHRRPRWQYIDSNETLDKLILACNPRGFREQDLAENLNYFRNQLRGLLDRSSKKIYTGELWRELMLTCGDPSTICDDFDWSKEMVEMVLDFEEKVEHGGIGHLALDDANVTRQEWRGSLKENHSVAKFISGWLRFVEKEFTWK</sequence>
<comment type="subcellular location">
    <subcellularLocation>
        <location evidence="1 4">Nucleus</location>
    </subcellularLocation>
</comment>
<dbReference type="OMA" id="ITNITHQ"/>
<dbReference type="GO" id="GO:0003677">
    <property type="term" value="F:DNA binding"/>
    <property type="evidence" value="ECO:0007669"/>
    <property type="project" value="InterPro"/>
</dbReference>
<dbReference type="Pfam" id="PF10537">
    <property type="entry name" value="WAC_Acf1_DNA_bd"/>
    <property type="match status" value="1"/>
</dbReference>
<feature type="compositionally biased region" description="Basic and acidic residues" evidence="5">
    <location>
        <begin position="293"/>
        <end position="302"/>
    </location>
</feature>
<feature type="domain" description="WAC" evidence="7">
    <location>
        <begin position="22"/>
        <end position="132"/>
    </location>
</feature>
<evidence type="ECO:0000259" key="7">
    <source>
        <dbReference type="PROSITE" id="PS51136"/>
    </source>
</evidence>
<dbReference type="OrthoDB" id="332390at2759"/>
<dbReference type="InterPro" id="IPR018501">
    <property type="entry name" value="DDT_dom"/>
</dbReference>
<evidence type="ECO:0000256" key="5">
    <source>
        <dbReference type="SAM" id="MobiDB-lite"/>
    </source>
</evidence>
<dbReference type="SMART" id="SM00571">
    <property type="entry name" value="DDT"/>
    <property type="match status" value="1"/>
</dbReference>
<dbReference type="Pfam" id="PF15612">
    <property type="entry name" value="WHIM1"/>
    <property type="match status" value="1"/>
</dbReference>
<keyword evidence="3 4" id="KW-0539">Nucleus</keyword>
<keyword evidence="9" id="KW-1185">Reference proteome</keyword>
<feature type="region of interest" description="Disordered" evidence="5">
    <location>
        <begin position="267"/>
        <end position="376"/>
    </location>
</feature>
<dbReference type="EMBL" id="JPKZ01002173">
    <property type="protein sequence ID" value="KHN78088.1"/>
    <property type="molecule type" value="Genomic_DNA"/>
</dbReference>
<dbReference type="Pfam" id="PF15613">
    <property type="entry name" value="WSD"/>
    <property type="match status" value="1"/>
</dbReference>
<accession>A0A0B2V989</accession>
<dbReference type="SMART" id="SM00384">
    <property type="entry name" value="AT_hook"/>
    <property type="match status" value="2"/>
</dbReference>
<dbReference type="GO" id="GO:0006338">
    <property type="term" value="P:chromatin remodeling"/>
    <property type="evidence" value="ECO:0007669"/>
    <property type="project" value="InterPro"/>
</dbReference>
<dbReference type="InterPro" id="IPR028942">
    <property type="entry name" value="WHIM1_dom"/>
</dbReference>
<dbReference type="InterPro" id="IPR017956">
    <property type="entry name" value="AT_hook_DNA-bd_motif"/>
</dbReference>
<dbReference type="GO" id="GO:0000228">
    <property type="term" value="C:nuclear chromosome"/>
    <property type="evidence" value="ECO:0007669"/>
    <property type="project" value="TreeGrafter"/>
</dbReference>
<dbReference type="GO" id="GO:0045740">
    <property type="term" value="P:positive regulation of DNA replication"/>
    <property type="evidence" value="ECO:0007669"/>
    <property type="project" value="TreeGrafter"/>
</dbReference>
<proteinExistence type="predicted"/>
<reference evidence="8 9" key="1">
    <citation type="submission" date="2014-11" db="EMBL/GenBank/DDBJ databases">
        <title>Genetic blueprint of the zoonotic pathogen Toxocara canis.</title>
        <authorList>
            <person name="Zhu X.-Q."/>
            <person name="Korhonen P.K."/>
            <person name="Cai H."/>
            <person name="Young N.D."/>
            <person name="Nejsum P."/>
            <person name="von Samson-Himmelstjerna G."/>
            <person name="Boag P.R."/>
            <person name="Tan P."/>
            <person name="Li Q."/>
            <person name="Min J."/>
            <person name="Yang Y."/>
            <person name="Wang X."/>
            <person name="Fang X."/>
            <person name="Hall R.S."/>
            <person name="Hofmann A."/>
            <person name="Sternberg P.W."/>
            <person name="Jex A.R."/>
            <person name="Gasser R.B."/>
        </authorList>
    </citation>
    <scope>NUCLEOTIDE SEQUENCE [LARGE SCALE GENOMIC DNA]</scope>
    <source>
        <strain evidence="8">PN_DK_2014</strain>
    </source>
</reference>
<keyword evidence="2" id="KW-0175">Coiled coil</keyword>
<feature type="region of interest" description="Disordered" evidence="5">
    <location>
        <begin position="409"/>
        <end position="481"/>
    </location>
</feature>
<evidence type="ECO:0000259" key="6">
    <source>
        <dbReference type="PROSITE" id="PS50827"/>
    </source>
</evidence>
<evidence type="ECO:0000256" key="1">
    <source>
        <dbReference type="ARBA" id="ARBA00004123"/>
    </source>
</evidence>
<dbReference type="InterPro" id="IPR028941">
    <property type="entry name" value="WHIM2_dom"/>
</dbReference>
<feature type="domain" description="DDT" evidence="6">
    <location>
        <begin position="571"/>
        <end position="638"/>
    </location>
</feature>
<comment type="caution">
    <text evidence="8">The sequence shown here is derived from an EMBL/GenBank/DDBJ whole genome shotgun (WGS) entry which is preliminary data.</text>
</comment>
<gene>
    <name evidence="8" type="primary">BAZ1A</name>
    <name evidence="8" type="ORF">Tcan_06105</name>
</gene>
<dbReference type="PANTHER" id="PTHR46510">
    <property type="entry name" value="BROMODOMAIN ADJACENT TO ZINC FINGER DOMAIN PROTEIN 1A"/>
    <property type="match status" value="1"/>
</dbReference>
<dbReference type="Proteomes" id="UP000031036">
    <property type="component" value="Unassembled WGS sequence"/>
</dbReference>
<evidence type="ECO:0000256" key="3">
    <source>
        <dbReference type="ARBA" id="ARBA00023242"/>
    </source>
</evidence>
<dbReference type="InterPro" id="IPR013136">
    <property type="entry name" value="WSTF_Acf1_Cbp146"/>
</dbReference>
<name>A0A0B2V989_TOXCA</name>
<dbReference type="AlphaFoldDB" id="A0A0B2V989"/>